<dbReference type="PANTHER" id="PTHR42776">
    <property type="entry name" value="SERINE PEPTIDASE S9 FAMILY MEMBER"/>
    <property type="match status" value="1"/>
</dbReference>
<dbReference type="InterPro" id="IPR029058">
    <property type="entry name" value="AB_hydrolase_fold"/>
</dbReference>
<sequence length="840" mass="97275">MKTLVKILLILASTFYGCQQLTEPPKKNADNSVNYTIRNLLTSKDGRWMTVKQQHPKNTDTLLVFDANKPEIPIAKFAKMTDRQLFIKNNKLLVSGNGKAILIDLLNLKQIDYQKIKTIDYLPILDRYLILDQENTLTVYNSIGKILAKIKNVKGNILTDSAKTMLFVTSKNDKNEVLDLSTEFPKIVYSSAKEITRIDLSKSAKMLMITERDNDLLKPIFINTRSGDIQPLKNIEFQDSESIEFTEVKNEKAYLIQFKTKVPMRKMPQIWYGNDGNLQQMEDGFSTKFKFIYWRPTDGSVTELPSKNANRIYTSFNNERYLLAFDPISCHNYETEQRLIDVYLYDLQENKYRQIFSKVSRIIYSPDGHYLLALSEKDKTEKQWALVDINMNTHHNIISRALLQNPVFSADNMYIFFEGNAEVWRYSIKNSLLKQFKLPVDNPSFEKTSKFSNRGAYTFFNIPIESNFIDDAQSLIIRTKDKDNKTTFFALQKNSLRKILSTNPDRIKEILIDTQLKNAFSIEENYNTPPKIIATKLSNGSGRIIFTSNKDDKITKNLRQEIISFTDPFGNKLKGTLFYPMDFDETKTYPMIVRIYQMQYMQANEYLVSGMSSPIYDKKALIEKGYFVYEPDISPTPIGSGEVALNCVNLALDAIKEKKYIDKYNIGLTGHSFGGYETNYIATQSKRFATYISSAGISDLIESYFSYNYNFHFPDYARKENNQHNFPAFSENKEVYLANTPVLFAEQVSAPILLWSGLEDQNIPPKQIQEFYIALKRNKKDVIALFYPNVGHVMFNGTPEAEDLKIRIQEWWDYFLKGKTNVEWINKQIKPICKNESFVN</sequence>
<proteinExistence type="predicted"/>
<dbReference type="SUPFAM" id="SSF53474">
    <property type="entry name" value="alpha/beta-Hydrolases"/>
    <property type="match status" value="1"/>
</dbReference>
<dbReference type="PROSITE" id="PS51257">
    <property type="entry name" value="PROKAR_LIPOPROTEIN"/>
    <property type="match status" value="1"/>
</dbReference>
<keyword evidence="1" id="KW-0378">Hydrolase</keyword>
<dbReference type="EMBL" id="QNVT01000009">
    <property type="protein sequence ID" value="REC62308.1"/>
    <property type="molecule type" value="Genomic_DNA"/>
</dbReference>
<evidence type="ECO:0000313" key="3">
    <source>
        <dbReference type="EMBL" id="REC62308.1"/>
    </source>
</evidence>
<dbReference type="SUPFAM" id="SSF82171">
    <property type="entry name" value="DPP6 N-terminal domain-like"/>
    <property type="match status" value="1"/>
</dbReference>
<evidence type="ECO:0000313" key="4">
    <source>
        <dbReference type="Proteomes" id="UP000256686"/>
    </source>
</evidence>
<gene>
    <name evidence="3" type="ORF">DRF65_11385</name>
</gene>
<reference evidence="4" key="1">
    <citation type="submission" date="2018-06" db="EMBL/GenBank/DDBJ databases">
        <authorList>
            <person name="Lum Nde A."/>
            <person name="Hugo C."/>
        </authorList>
    </citation>
    <scope>NUCLEOTIDE SEQUENCE [LARGE SCALE GENOMIC DNA]</scope>
    <source>
        <strain evidence="4">1_F178</strain>
    </source>
</reference>
<dbReference type="PANTHER" id="PTHR42776:SF27">
    <property type="entry name" value="DIPEPTIDYL PEPTIDASE FAMILY MEMBER 6"/>
    <property type="match status" value="1"/>
</dbReference>
<evidence type="ECO:0000256" key="1">
    <source>
        <dbReference type="ARBA" id="ARBA00022801"/>
    </source>
</evidence>
<evidence type="ECO:0000259" key="2">
    <source>
        <dbReference type="Pfam" id="PF00326"/>
    </source>
</evidence>
<protein>
    <recommendedName>
        <fullName evidence="2">Peptidase S9 prolyl oligopeptidase catalytic domain-containing protein</fullName>
    </recommendedName>
</protein>
<dbReference type="AlphaFoldDB" id="A0A3D9C9C9"/>
<keyword evidence="4" id="KW-1185">Reference proteome</keyword>
<organism evidence="3 4">
    <name type="scientific">Chryseobacterium pennae</name>
    <dbReference type="NCBI Taxonomy" id="2258962"/>
    <lineage>
        <taxon>Bacteria</taxon>
        <taxon>Pseudomonadati</taxon>
        <taxon>Bacteroidota</taxon>
        <taxon>Flavobacteriia</taxon>
        <taxon>Flavobacteriales</taxon>
        <taxon>Weeksellaceae</taxon>
        <taxon>Chryseobacterium group</taxon>
        <taxon>Chryseobacterium</taxon>
    </lineage>
</organism>
<dbReference type="Pfam" id="PF00326">
    <property type="entry name" value="Peptidase_S9"/>
    <property type="match status" value="1"/>
</dbReference>
<feature type="domain" description="Peptidase S9 prolyl oligopeptidase catalytic" evidence="2">
    <location>
        <begin position="651"/>
        <end position="816"/>
    </location>
</feature>
<comment type="caution">
    <text evidence="3">The sequence shown here is derived from an EMBL/GenBank/DDBJ whole genome shotgun (WGS) entry which is preliminary data.</text>
</comment>
<name>A0A3D9C9C9_9FLAO</name>
<accession>A0A3D9C9C9</accession>
<dbReference type="GO" id="GO:0006508">
    <property type="term" value="P:proteolysis"/>
    <property type="evidence" value="ECO:0007669"/>
    <property type="project" value="InterPro"/>
</dbReference>
<dbReference type="GO" id="GO:0004252">
    <property type="term" value="F:serine-type endopeptidase activity"/>
    <property type="evidence" value="ECO:0007669"/>
    <property type="project" value="TreeGrafter"/>
</dbReference>
<dbReference type="InterPro" id="IPR001375">
    <property type="entry name" value="Peptidase_S9_cat"/>
</dbReference>
<dbReference type="Gene3D" id="3.40.50.1820">
    <property type="entry name" value="alpha/beta hydrolase"/>
    <property type="match status" value="1"/>
</dbReference>
<dbReference type="RefSeq" id="WP_115970880.1">
    <property type="nucleotide sequence ID" value="NZ_QNVT01000009.1"/>
</dbReference>
<dbReference type="Proteomes" id="UP000256686">
    <property type="component" value="Unassembled WGS sequence"/>
</dbReference>